<reference evidence="4" key="1">
    <citation type="journal article" date="2017" name="Nat. Commun.">
        <title>The asparagus genome sheds light on the origin and evolution of a young Y chromosome.</title>
        <authorList>
            <person name="Harkess A."/>
            <person name="Zhou J."/>
            <person name="Xu C."/>
            <person name="Bowers J.E."/>
            <person name="Van der Hulst R."/>
            <person name="Ayyampalayam S."/>
            <person name="Mercati F."/>
            <person name="Riccardi P."/>
            <person name="McKain M.R."/>
            <person name="Kakrana A."/>
            <person name="Tang H."/>
            <person name="Ray J."/>
            <person name="Groenendijk J."/>
            <person name="Arikit S."/>
            <person name="Mathioni S.M."/>
            <person name="Nakano M."/>
            <person name="Shan H."/>
            <person name="Telgmann-Rauber A."/>
            <person name="Kanno A."/>
            <person name="Yue Z."/>
            <person name="Chen H."/>
            <person name="Li W."/>
            <person name="Chen Y."/>
            <person name="Xu X."/>
            <person name="Zhang Y."/>
            <person name="Luo S."/>
            <person name="Chen H."/>
            <person name="Gao J."/>
            <person name="Mao Z."/>
            <person name="Pires J.C."/>
            <person name="Luo M."/>
            <person name="Kudrna D."/>
            <person name="Wing R.A."/>
            <person name="Meyers B.C."/>
            <person name="Yi K."/>
            <person name="Kong H."/>
            <person name="Lavrijsen P."/>
            <person name="Sunseri F."/>
            <person name="Falavigna A."/>
            <person name="Ye Y."/>
            <person name="Leebens-Mack J.H."/>
            <person name="Chen G."/>
        </authorList>
    </citation>
    <scope>NUCLEOTIDE SEQUENCE [LARGE SCALE GENOMIC DNA]</scope>
    <source>
        <strain evidence="4">cv. DH0086</strain>
    </source>
</reference>
<dbReference type="PANTHER" id="PTHR46856:SF1">
    <property type="entry name" value="PX DOMAIN-CONTAINING PROTEIN EREL1-RELATED"/>
    <property type="match status" value="1"/>
</dbReference>
<accession>A0A5P1EIJ6</accession>
<proteinExistence type="predicted"/>
<name>A0A5P1EIJ6_ASPOF</name>
<keyword evidence="1" id="KW-0175">Coiled coil</keyword>
<evidence type="ECO:0000313" key="4">
    <source>
        <dbReference type="Proteomes" id="UP000243459"/>
    </source>
</evidence>
<organism evidence="3 4">
    <name type="scientific">Asparagus officinalis</name>
    <name type="common">Garden asparagus</name>
    <dbReference type="NCBI Taxonomy" id="4686"/>
    <lineage>
        <taxon>Eukaryota</taxon>
        <taxon>Viridiplantae</taxon>
        <taxon>Streptophyta</taxon>
        <taxon>Embryophyta</taxon>
        <taxon>Tracheophyta</taxon>
        <taxon>Spermatophyta</taxon>
        <taxon>Magnoliopsida</taxon>
        <taxon>Liliopsida</taxon>
        <taxon>Asparagales</taxon>
        <taxon>Asparagaceae</taxon>
        <taxon>Asparagoideae</taxon>
        <taxon>Asparagus</taxon>
    </lineage>
</organism>
<dbReference type="AlphaFoldDB" id="A0A5P1EIJ6"/>
<dbReference type="Gramene" id="ONK65594">
    <property type="protein sequence ID" value="ONK65594"/>
    <property type="gene ID" value="A4U43_C07F38690"/>
</dbReference>
<dbReference type="Proteomes" id="UP000243459">
    <property type="component" value="Chromosome 7"/>
</dbReference>
<evidence type="ECO:0000256" key="2">
    <source>
        <dbReference type="SAM" id="MobiDB-lite"/>
    </source>
</evidence>
<keyword evidence="4" id="KW-1185">Reference proteome</keyword>
<feature type="coiled-coil region" evidence="1">
    <location>
        <begin position="136"/>
        <end position="209"/>
    </location>
</feature>
<protein>
    <submittedName>
        <fullName evidence="3">Uncharacterized protein</fullName>
    </submittedName>
</protein>
<evidence type="ECO:0000256" key="1">
    <source>
        <dbReference type="SAM" id="Coils"/>
    </source>
</evidence>
<dbReference type="GO" id="GO:0015031">
    <property type="term" value="P:protein transport"/>
    <property type="evidence" value="ECO:0007669"/>
    <property type="project" value="InterPro"/>
</dbReference>
<dbReference type="InterPro" id="IPR044588">
    <property type="entry name" value="EREX-like"/>
</dbReference>
<feature type="compositionally biased region" description="Low complexity" evidence="2">
    <location>
        <begin position="30"/>
        <end position="52"/>
    </location>
</feature>
<gene>
    <name evidence="3" type="ORF">A4U43_C07F38690</name>
</gene>
<feature type="region of interest" description="Disordered" evidence="2">
    <location>
        <begin position="30"/>
        <end position="57"/>
    </location>
</feature>
<sequence>MAQNIHKHAQETGILDGSISCAPVADAIGSSSLLSPPSESSPNRSSSLGSGSMDAESPTEYFDAMMNNELVSHSVDEQHKLNKFLFTVDQRLVAGKTNTEDLIAQLNQEIAIKESLSLKNGKNPVKSESACPDGDNESLLQELDNKTKQLMDLQKRQDELETKSKSDIRVLDKEVRFLRSIQEKLKDDLNQYLEEKSELERILQKEKQRRREIVLARKKLISACKDLLHRLQESSVNFLEEGEDKFNVNPSSLSDALGLLTTSDTRISLLLAKAQLLAKDGYGVSGVDEINSITDDDEMASDDEIRKLLSDIIADNTTLRKQINSVVRCALKTTVNPLKDGSVEAPPRKSFLSIFWRK</sequence>
<dbReference type="PANTHER" id="PTHR46856">
    <property type="entry name" value="PX DOMAIN-CONTAINING PROTEIN EREL1-RELATED"/>
    <property type="match status" value="1"/>
</dbReference>
<evidence type="ECO:0000313" key="3">
    <source>
        <dbReference type="EMBL" id="ONK65594.1"/>
    </source>
</evidence>
<dbReference type="EMBL" id="CM007387">
    <property type="protein sequence ID" value="ONK65594.1"/>
    <property type="molecule type" value="Genomic_DNA"/>
</dbReference>
<dbReference type="OrthoDB" id="76516at2759"/>